<keyword evidence="10" id="KW-1185">Reference proteome</keyword>
<comment type="similarity">
    <text evidence="7">Belongs to the binding-protein-dependent transport system permease family.</text>
</comment>
<evidence type="ECO:0000256" key="3">
    <source>
        <dbReference type="ARBA" id="ARBA00022475"/>
    </source>
</evidence>
<accession>A0A8J3IU87</accession>
<feature type="domain" description="ABC transmembrane type-1" evidence="8">
    <location>
        <begin position="106"/>
        <end position="295"/>
    </location>
</feature>
<evidence type="ECO:0000313" key="9">
    <source>
        <dbReference type="EMBL" id="GHO95391.1"/>
    </source>
</evidence>
<feature type="transmembrane region" description="Helical" evidence="7">
    <location>
        <begin position="110"/>
        <end position="134"/>
    </location>
</feature>
<dbReference type="SUPFAM" id="SSF161098">
    <property type="entry name" value="MetI-like"/>
    <property type="match status" value="1"/>
</dbReference>
<feature type="transmembrane region" description="Helical" evidence="7">
    <location>
        <begin position="216"/>
        <end position="238"/>
    </location>
</feature>
<evidence type="ECO:0000256" key="6">
    <source>
        <dbReference type="ARBA" id="ARBA00023136"/>
    </source>
</evidence>
<keyword evidence="5 7" id="KW-1133">Transmembrane helix</keyword>
<evidence type="ECO:0000256" key="2">
    <source>
        <dbReference type="ARBA" id="ARBA00022448"/>
    </source>
</evidence>
<feature type="transmembrane region" description="Helical" evidence="7">
    <location>
        <begin position="146"/>
        <end position="168"/>
    </location>
</feature>
<keyword evidence="6 7" id="KW-0472">Membrane</keyword>
<feature type="transmembrane region" description="Helical" evidence="7">
    <location>
        <begin position="174"/>
        <end position="195"/>
    </location>
</feature>
<dbReference type="InterPro" id="IPR035906">
    <property type="entry name" value="MetI-like_sf"/>
</dbReference>
<evidence type="ECO:0000256" key="4">
    <source>
        <dbReference type="ARBA" id="ARBA00022692"/>
    </source>
</evidence>
<reference evidence="9" key="1">
    <citation type="submission" date="2020-10" db="EMBL/GenBank/DDBJ databases">
        <title>Taxonomic study of unclassified bacteria belonging to the class Ktedonobacteria.</title>
        <authorList>
            <person name="Yabe S."/>
            <person name="Wang C.M."/>
            <person name="Zheng Y."/>
            <person name="Sakai Y."/>
            <person name="Cavaletti L."/>
            <person name="Monciardini P."/>
            <person name="Donadio S."/>
        </authorList>
    </citation>
    <scope>NUCLEOTIDE SEQUENCE</scope>
    <source>
        <strain evidence="9">ID150040</strain>
    </source>
</reference>
<organism evidence="9 10">
    <name type="scientific">Reticulibacter mediterranei</name>
    <dbReference type="NCBI Taxonomy" id="2778369"/>
    <lineage>
        <taxon>Bacteria</taxon>
        <taxon>Bacillati</taxon>
        <taxon>Chloroflexota</taxon>
        <taxon>Ktedonobacteria</taxon>
        <taxon>Ktedonobacterales</taxon>
        <taxon>Reticulibacteraceae</taxon>
        <taxon>Reticulibacter</taxon>
    </lineage>
</organism>
<dbReference type="AlphaFoldDB" id="A0A8J3IU87"/>
<evidence type="ECO:0000256" key="1">
    <source>
        <dbReference type="ARBA" id="ARBA00004651"/>
    </source>
</evidence>
<proteinExistence type="inferred from homology"/>
<dbReference type="InterPro" id="IPR000515">
    <property type="entry name" value="MetI-like"/>
</dbReference>
<gene>
    <name evidence="9" type="ORF">KSF_054390</name>
</gene>
<dbReference type="CDD" id="cd06261">
    <property type="entry name" value="TM_PBP2"/>
    <property type="match status" value="1"/>
</dbReference>
<keyword evidence="4 7" id="KW-0812">Transmembrane</keyword>
<dbReference type="Proteomes" id="UP000597444">
    <property type="component" value="Unassembled WGS sequence"/>
</dbReference>
<keyword evidence="2 7" id="KW-0813">Transport</keyword>
<evidence type="ECO:0000256" key="5">
    <source>
        <dbReference type="ARBA" id="ARBA00022989"/>
    </source>
</evidence>
<protein>
    <submittedName>
        <fullName evidence="9">Sugar ABC transporter permease</fullName>
    </submittedName>
</protein>
<dbReference type="Pfam" id="PF00528">
    <property type="entry name" value="BPD_transp_1"/>
    <property type="match status" value="1"/>
</dbReference>
<evidence type="ECO:0000313" key="10">
    <source>
        <dbReference type="Proteomes" id="UP000597444"/>
    </source>
</evidence>
<name>A0A8J3IU87_9CHLR</name>
<evidence type="ECO:0000259" key="8">
    <source>
        <dbReference type="PROSITE" id="PS50928"/>
    </source>
</evidence>
<dbReference type="PANTHER" id="PTHR43744:SF12">
    <property type="entry name" value="ABC TRANSPORTER PERMEASE PROTEIN MG189-RELATED"/>
    <property type="match status" value="1"/>
</dbReference>
<dbReference type="EMBL" id="BNJK01000001">
    <property type="protein sequence ID" value="GHO95391.1"/>
    <property type="molecule type" value="Genomic_DNA"/>
</dbReference>
<dbReference type="Gene3D" id="1.10.3720.10">
    <property type="entry name" value="MetI-like"/>
    <property type="match status" value="1"/>
</dbReference>
<comment type="caution">
    <text evidence="9">The sequence shown here is derived from an EMBL/GenBank/DDBJ whole genome shotgun (WGS) entry which is preliminary data.</text>
</comment>
<dbReference type="PROSITE" id="PS50928">
    <property type="entry name" value="ABC_TM1"/>
    <property type="match status" value="1"/>
</dbReference>
<sequence>MTDTQSNETIIEQDQLAPTILVTKAVQRVASRQQWQRFFRNFWLYLIAIPVLLLMILPYFYLFVQSLAPWDQVDSVFVPSSFTWRSYEWIWTGGGYGLPQPWLQALFNSMLVTIVDSVSVVIVGAIVGYALSVLPFRGRRTINTFILFQMFYPSIILLVPTFLIIRIAGLYNTYWAMIIPRLVSLWAIFMYTSFFRSVSPELIEAARIDGASEIRIIFQMMLPIARGITTVIFLFVFMERWTELMWDLIVVKDPETQTLNVLLSTLFGPYHSFPGPLYAAGTILTLPILVLFLVFSRNFVKGVQLVLR</sequence>
<dbReference type="GO" id="GO:0005886">
    <property type="term" value="C:plasma membrane"/>
    <property type="evidence" value="ECO:0007669"/>
    <property type="project" value="UniProtKB-SubCell"/>
</dbReference>
<feature type="transmembrane region" description="Helical" evidence="7">
    <location>
        <begin position="42"/>
        <end position="64"/>
    </location>
</feature>
<comment type="subcellular location">
    <subcellularLocation>
        <location evidence="1 7">Cell membrane</location>
        <topology evidence="1 7">Multi-pass membrane protein</topology>
    </subcellularLocation>
</comment>
<feature type="transmembrane region" description="Helical" evidence="7">
    <location>
        <begin position="277"/>
        <end position="295"/>
    </location>
</feature>
<keyword evidence="3" id="KW-1003">Cell membrane</keyword>
<dbReference type="GO" id="GO:0055085">
    <property type="term" value="P:transmembrane transport"/>
    <property type="evidence" value="ECO:0007669"/>
    <property type="project" value="InterPro"/>
</dbReference>
<evidence type="ECO:0000256" key="7">
    <source>
        <dbReference type="RuleBase" id="RU363032"/>
    </source>
</evidence>
<dbReference type="PANTHER" id="PTHR43744">
    <property type="entry name" value="ABC TRANSPORTER PERMEASE PROTEIN MG189-RELATED-RELATED"/>
    <property type="match status" value="1"/>
</dbReference>